<name>A0A6N8HXD8_9FIRM</name>
<gene>
    <name evidence="1" type="ORF">CAFE_07260</name>
</gene>
<comment type="caution">
    <text evidence="1">The sequence shown here is derived from an EMBL/GenBank/DDBJ whole genome shotgun (WGS) entry which is preliminary data.</text>
</comment>
<reference evidence="1 2" key="1">
    <citation type="submission" date="2019-09" db="EMBL/GenBank/DDBJ databases">
        <title>Genome sequence of Clostridium sp. EA1.</title>
        <authorList>
            <person name="Poehlein A."/>
            <person name="Bengelsdorf F.R."/>
            <person name="Daniel R."/>
        </authorList>
    </citation>
    <scope>NUCLEOTIDE SEQUENCE [LARGE SCALE GENOMIC DNA]</scope>
    <source>
        <strain evidence="1 2">EA1</strain>
    </source>
</reference>
<accession>A0A6N8HXD8</accession>
<protein>
    <submittedName>
        <fullName evidence="1">Uncharacterized protein</fullName>
    </submittedName>
</protein>
<proteinExistence type="predicted"/>
<organism evidence="1 2">
    <name type="scientific">Caproicibacter fermentans</name>
    <dbReference type="NCBI Taxonomy" id="2576756"/>
    <lineage>
        <taxon>Bacteria</taxon>
        <taxon>Bacillati</taxon>
        <taxon>Bacillota</taxon>
        <taxon>Clostridia</taxon>
        <taxon>Eubacteriales</taxon>
        <taxon>Acutalibacteraceae</taxon>
        <taxon>Caproicibacter</taxon>
    </lineage>
</organism>
<evidence type="ECO:0000313" key="1">
    <source>
        <dbReference type="EMBL" id="MVB10053.1"/>
    </source>
</evidence>
<dbReference type="EMBL" id="VWXL01000018">
    <property type="protein sequence ID" value="MVB10053.1"/>
    <property type="molecule type" value="Genomic_DNA"/>
</dbReference>
<keyword evidence="2" id="KW-1185">Reference proteome</keyword>
<evidence type="ECO:0000313" key="2">
    <source>
        <dbReference type="Proteomes" id="UP000469440"/>
    </source>
</evidence>
<dbReference type="AlphaFoldDB" id="A0A6N8HXD8"/>
<dbReference type="Proteomes" id="UP000469440">
    <property type="component" value="Unassembled WGS sequence"/>
</dbReference>
<sequence>MFRGSLKLDQINKKLISYQAFTLDQQYSAYMGSMTEIIPDSDTFLVGWGGRTTQNALFSLIDFPNRKVLFEAVAPVDANTYRAYWFAE</sequence>